<evidence type="ECO:0000256" key="3">
    <source>
        <dbReference type="ARBA" id="ARBA00022548"/>
    </source>
</evidence>
<evidence type="ECO:0000256" key="4">
    <source>
        <dbReference type="ARBA" id="ARBA00022617"/>
    </source>
</evidence>
<keyword evidence="12" id="KW-0753">Steroid metabolism</keyword>
<keyword evidence="5 18" id="KW-0479">Metal-binding</keyword>
<dbReference type="Proteomes" id="UP000467428">
    <property type="component" value="Chromosome"/>
</dbReference>
<evidence type="ECO:0000256" key="12">
    <source>
        <dbReference type="ARBA" id="ARBA00023221"/>
    </source>
</evidence>
<dbReference type="GO" id="GO:0020037">
    <property type="term" value="F:heme binding"/>
    <property type="evidence" value="ECO:0007669"/>
    <property type="project" value="InterPro"/>
</dbReference>
<evidence type="ECO:0000256" key="1">
    <source>
        <dbReference type="ARBA" id="ARBA00001971"/>
    </source>
</evidence>
<dbReference type="GO" id="GO:0005506">
    <property type="term" value="F:iron ion binding"/>
    <property type="evidence" value="ECO:0007669"/>
    <property type="project" value="InterPro"/>
</dbReference>
<comment type="cofactor">
    <cofactor evidence="1">
        <name>heme</name>
        <dbReference type="ChEBI" id="CHEBI:30413"/>
    </cofactor>
</comment>
<dbReference type="FunFam" id="1.10.630.10:FF:000018">
    <property type="entry name" value="Cytochrome P450 monooxygenase"/>
    <property type="match status" value="1"/>
</dbReference>
<evidence type="ECO:0000256" key="11">
    <source>
        <dbReference type="ARBA" id="ARBA00023166"/>
    </source>
</evidence>
<dbReference type="InterPro" id="IPR017972">
    <property type="entry name" value="Cyt_P450_CS"/>
</dbReference>
<evidence type="ECO:0000256" key="2">
    <source>
        <dbReference type="ARBA" id="ARBA00010617"/>
    </source>
</evidence>
<evidence type="ECO:0000256" key="15">
    <source>
        <dbReference type="ARBA" id="ARBA00079588"/>
    </source>
</evidence>
<evidence type="ECO:0000256" key="5">
    <source>
        <dbReference type="ARBA" id="ARBA00022723"/>
    </source>
</evidence>
<dbReference type="CDD" id="cd11033">
    <property type="entry name" value="CYP142-like"/>
    <property type="match status" value="1"/>
</dbReference>
<keyword evidence="6" id="KW-0442">Lipid degradation</keyword>
<evidence type="ECO:0000256" key="14">
    <source>
        <dbReference type="ARBA" id="ARBA00070775"/>
    </source>
</evidence>
<dbReference type="PRINTS" id="PR00359">
    <property type="entry name" value="BP450"/>
</dbReference>
<dbReference type="PRINTS" id="PR00385">
    <property type="entry name" value="P450"/>
</dbReference>
<accession>A0A7I7S3J3</accession>
<evidence type="ECO:0000256" key="9">
    <source>
        <dbReference type="ARBA" id="ARBA00023033"/>
    </source>
</evidence>
<comment type="pathway">
    <text evidence="13">Steroid metabolism; cholesterol degradation.</text>
</comment>
<dbReference type="PANTHER" id="PTHR46696">
    <property type="entry name" value="P450, PUTATIVE (EUROFUNG)-RELATED"/>
    <property type="match status" value="1"/>
</dbReference>
<dbReference type="Gene3D" id="1.10.630.10">
    <property type="entry name" value="Cytochrome P450"/>
    <property type="match status" value="1"/>
</dbReference>
<gene>
    <name evidence="19" type="ORF">MARA_48660</name>
</gene>
<geneLocation type="plasmid" evidence="20">
    <name>pjcm18538 dna</name>
</geneLocation>
<evidence type="ECO:0000256" key="13">
    <source>
        <dbReference type="ARBA" id="ARBA00049645"/>
    </source>
</evidence>
<dbReference type="GO" id="GO:0006707">
    <property type="term" value="P:cholesterol catabolic process"/>
    <property type="evidence" value="ECO:0007669"/>
    <property type="project" value="TreeGrafter"/>
</dbReference>
<keyword evidence="8 18" id="KW-0408">Iron</keyword>
<dbReference type="EMBL" id="AP022593">
    <property type="protein sequence ID" value="BBY51398.1"/>
    <property type="molecule type" value="Genomic_DNA"/>
</dbReference>
<sequence length="407" mass="45669">MTTVLPETGPSLKPDVDLADGNFYADGRAREAYRWMREHQPVFRDRNGLAAAASYQAVLDAERNPELFSSTGGIRPDQPGMPYMIDMDDPSHLLRRKLVNAGFTRKRVMDKVPSIERLCDTLIDAVCERGECDFVRDIAAPLPMAVIGDMLGVLPEDRETLLEWSDNLVCGLSSTVDEATIKTLMDTFAAYTAFTMETIAKRRAQPTEDLFSILVNSEVEGQRMSDDEIVFETLLILIGGDETTRHTLSGGTEQLLRHRDQWEALVADQELMPGAIEEMLRWTSPVKNMCRTLTADTEFHGTELREGEKIMLMFESANFDESVFGDPENFRIDRQPNSHVAFGFGTHFCLGNQLARLELRLMVSRILQRLPDLRLADGAHVPLRAANFVSGPEAMPVVFTPTKRVLD</sequence>
<comment type="similarity">
    <text evidence="2 18">Belongs to the cytochrome P450 family.</text>
</comment>
<keyword evidence="4 18" id="KW-0349">Heme</keyword>
<dbReference type="AlphaFoldDB" id="A0A7I7S3J3"/>
<dbReference type="SUPFAM" id="SSF48264">
    <property type="entry name" value="Cytochrome P450"/>
    <property type="match status" value="1"/>
</dbReference>
<evidence type="ECO:0000256" key="7">
    <source>
        <dbReference type="ARBA" id="ARBA00023002"/>
    </source>
</evidence>
<dbReference type="GO" id="GO:0008395">
    <property type="term" value="F:steroid hydroxylase activity"/>
    <property type="evidence" value="ECO:0007669"/>
    <property type="project" value="TreeGrafter"/>
</dbReference>
<evidence type="ECO:0000313" key="20">
    <source>
        <dbReference type="Proteomes" id="UP000467428"/>
    </source>
</evidence>
<keyword evidence="3" id="KW-0153">Cholesterol metabolism</keyword>
<evidence type="ECO:0000256" key="6">
    <source>
        <dbReference type="ARBA" id="ARBA00022963"/>
    </source>
</evidence>
<proteinExistence type="inferred from homology"/>
<evidence type="ECO:0000256" key="17">
    <source>
        <dbReference type="ARBA" id="ARBA00083909"/>
    </source>
</evidence>
<name>A0A7I7S3J3_9MYCO</name>
<dbReference type="InterPro" id="IPR001128">
    <property type="entry name" value="Cyt_P450"/>
</dbReference>
<evidence type="ECO:0000313" key="19">
    <source>
        <dbReference type="EMBL" id="BBY51398.1"/>
    </source>
</evidence>
<dbReference type="PROSITE" id="PS00086">
    <property type="entry name" value="CYTOCHROME_P450"/>
    <property type="match status" value="1"/>
</dbReference>
<protein>
    <recommendedName>
        <fullName evidence="14">Steroid C26-monooxygenase</fullName>
    </recommendedName>
    <alternativeName>
        <fullName evidence="15">Cholest-4-en-3-one C26-monooxygenase</fullName>
    </alternativeName>
    <alternativeName>
        <fullName evidence="17">Cholesterol C26-monooxygenase</fullName>
    </alternativeName>
    <alternativeName>
        <fullName evidence="16">Steroid C27-monooxygenase</fullName>
    </alternativeName>
</protein>
<reference evidence="19 20" key="1">
    <citation type="journal article" date="2019" name="Emerg. Microbes Infect.">
        <title>Comprehensive subspecies identification of 175 nontuberculous mycobacteria species based on 7547 genomic profiles.</title>
        <authorList>
            <person name="Matsumoto Y."/>
            <person name="Kinjo T."/>
            <person name="Motooka D."/>
            <person name="Nabeya D."/>
            <person name="Jung N."/>
            <person name="Uechi K."/>
            <person name="Horii T."/>
            <person name="Iida T."/>
            <person name="Fujita J."/>
            <person name="Nakamura S."/>
        </authorList>
    </citation>
    <scope>NUCLEOTIDE SEQUENCE [LARGE SCALE GENOMIC DNA]</scope>
    <source>
        <strain evidence="19 20">JCM 18538</strain>
    </source>
</reference>
<evidence type="ECO:0000256" key="18">
    <source>
        <dbReference type="RuleBase" id="RU000461"/>
    </source>
</evidence>
<dbReference type="InterPro" id="IPR036396">
    <property type="entry name" value="Cyt_P450_sf"/>
</dbReference>
<evidence type="ECO:0000256" key="16">
    <source>
        <dbReference type="ARBA" id="ARBA00082981"/>
    </source>
</evidence>
<evidence type="ECO:0000256" key="10">
    <source>
        <dbReference type="ARBA" id="ARBA00023098"/>
    </source>
</evidence>
<dbReference type="KEGG" id="marz:MARA_48660"/>
<dbReference type="Pfam" id="PF00067">
    <property type="entry name" value="p450"/>
    <property type="match status" value="1"/>
</dbReference>
<keyword evidence="20" id="KW-1185">Reference proteome</keyword>
<keyword evidence="11" id="KW-1207">Sterol metabolism</keyword>
<keyword evidence="9 18" id="KW-0503">Monooxygenase</keyword>
<dbReference type="InterPro" id="IPR002397">
    <property type="entry name" value="Cyt_P450_B"/>
</dbReference>
<evidence type="ECO:0000256" key="8">
    <source>
        <dbReference type="ARBA" id="ARBA00023004"/>
    </source>
</evidence>
<keyword evidence="7 18" id="KW-0560">Oxidoreductase</keyword>
<dbReference type="GO" id="GO:0036199">
    <property type="term" value="F:cholest-4-en-3-one 26-monooxygenase activity"/>
    <property type="evidence" value="ECO:0007669"/>
    <property type="project" value="TreeGrafter"/>
</dbReference>
<organism evidence="19 20">
    <name type="scientific">Mycolicibacterium arabiense</name>
    <dbReference type="NCBI Taxonomy" id="1286181"/>
    <lineage>
        <taxon>Bacteria</taxon>
        <taxon>Bacillati</taxon>
        <taxon>Actinomycetota</taxon>
        <taxon>Actinomycetes</taxon>
        <taxon>Mycobacteriales</taxon>
        <taxon>Mycobacteriaceae</taxon>
        <taxon>Mycolicibacterium</taxon>
    </lineage>
</organism>
<keyword evidence="10" id="KW-0443">Lipid metabolism</keyword>
<dbReference type="PANTHER" id="PTHR46696:SF4">
    <property type="entry name" value="BIOTIN BIOSYNTHESIS CYTOCHROME P450"/>
    <property type="match status" value="1"/>
</dbReference>